<sequence>MRRTNVVLDDDLVAKCQKETGIRTLRTLIDHALHELLRHKRQKKVLELKGAVRWEGDLEEWRKGRA</sequence>
<gene>
    <name evidence="1" type="ORF">HYY65_11740</name>
</gene>
<name>A0A932M2A4_UNCTE</name>
<dbReference type="EMBL" id="JACPSX010000223">
    <property type="protein sequence ID" value="MBI3015701.1"/>
    <property type="molecule type" value="Genomic_DNA"/>
</dbReference>
<organism evidence="1 2">
    <name type="scientific">Tectimicrobiota bacterium</name>
    <dbReference type="NCBI Taxonomy" id="2528274"/>
    <lineage>
        <taxon>Bacteria</taxon>
        <taxon>Pseudomonadati</taxon>
        <taxon>Nitrospinota/Tectimicrobiota group</taxon>
        <taxon>Candidatus Tectimicrobiota</taxon>
    </lineage>
</organism>
<comment type="caution">
    <text evidence="1">The sequence shown here is derived from an EMBL/GenBank/DDBJ whole genome shotgun (WGS) entry which is preliminary data.</text>
</comment>
<dbReference type="Pfam" id="PF09957">
    <property type="entry name" value="VapB_antitoxin"/>
    <property type="match status" value="1"/>
</dbReference>
<dbReference type="InterPro" id="IPR019239">
    <property type="entry name" value="VapB_antitoxin"/>
</dbReference>
<dbReference type="Proteomes" id="UP000741360">
    <property type="component" value="Unassembled WGS sequence"/>
</dbReference>
<protein>
    <submittedName>
        <fullName evidence="1">Type II toxin-antitoxin system VapB family antitoxin</fullName>
    </submittedName>
</protein>
<proteinExistence type="predicted"/>
<dbReference type="AlphaFoldDB" id="A0A932M2A4"/>
<reference evidence="1" key="1">
    <citation type="submission" date="2020-07" db="EMBL/GenBank/DDBJ databases">
        <title>Huge and variable diversity of episymbiotic CPR bacteria and DPANN archaea in groundwater ecosystems.</title>
        <authorList>
            <person name="He C.Y."/>
            <person name="Keren R."/>
            <person name="Whittaker M."/>
            <person name="Farag I.F."/>
            <person name="Doudna J."/>
            <person name="Cate J.H.D."/>
            <person name="Banfield J.F."/>
        </authorList>
    </citation>
    <scope>NUCLEOTIDE SEQUENCE</scope>
    <source>
        <strain evidence="1">NC_groundwater_717_Ag_S-0.2um_59_8</strain>
    </source>
</reference>
<accession>A0A932M2A4</accession>
<evidence type="ECO:0000313" key="2">
    <source>
        <dbReference type="Proteomes" id="UP000741360"/>
    </source>
</evidence>
<evidence type="ECO:0000313" key="1">
    <source>
        <dbReference type="EMBL" id="MBI3015701.1"/>
    </source>
</evidence>